<evidence type="ECO:0000256" key="12">
    <source>
        <dbReference type="ARBA" id="ARBA00023212"/>
    </source>
</evidence>
<sequence length="43" mass="4994">MNKSLQEINIENMNVELVAQMFKNYQSNVLFHLEATDNLKPPS</sequence>
<dbReference type="STRING" id="857340.A0A086TEF6"/>
<dbReference type="OrthoDB" id="5516652at2759"/>
<dbReference type="PANTHER" id="PTHR28222">
    <property type="entry name" value="DASH COMPLEX SUBUNIT DAD4"/>
    <property type="match status" value="1"/>
</dbReference>
<dbReference type="InterPro" id="IPR013959">
    <property type="entry name" value="DASH_Dad4"/>
</dbReference>
<keyword evidence="13" id="KW-0539">Nucleus</keyword>
<evidence type="ECO:0000256" key="5">
    <source>
        <dbReference type="ARBA" id="ARBA00020259"/>
    </source>
</evidence>
<evidence type="ECO:0000256" key="15">
    <source>
        <dbReference type="ARBA" id="ARBA00023328"/>
    </source>
</evidence>
<evidence type="ECO:0000256" key="14">
    <source>
        <dbReference type="ARBA" id="ARBA00023306"/>
    </source>
</evidence>
<dbReference type="Pfam" id="PF08650">
    <property type="entry name" value="DASH_Dad4"/>
    <property type="match status" value="1"/>
</dbReference>
<evidence type="ECO:0000256" key="1">
    <source>
        <dbReference type="ARBA" id="ARBA00004123"/>
    </source>
</evidence>
<evidence type="ECO:0000256" key="3">
    <source>
        <dbReference type="ARBA" id="ARBA00004629"/>
    </source>
</evidence>
<evidence type="ECO:0000256" key="6">
    <source>
        <dbReference type="ARBA" id="ARBA00022454"/>
    </source>
</evidence>
<evidence type="ECO:0000256" key="11">
    <source>
        <dbReference type="ARBA" id="ARBA00022838"/>
    </source>
</evidence>
<keyword evidence="10" id="KW-0498">Mitosis</keyword>
<evidence type="ECO:0000256" key="4">
    <source>
        <dbReference type="ARBA" id="ARBA00009754"/>
    </source>
</evidence>
<keyword evidence="9" id="KW-0493">Microtubule</keyword>
<dbReference type="AlphaFoldDB" id="A0A086TEF6"/>
<dbReference type="PANTHER" id="PTHR28222:SF1">
    <property type="entry name" value="DASH COMPLEX SUBUNIT DAD4"/>
    <property type="match status" value="1"/>
</dbReference>
<accession>A0A086TEF6</accession>
<name>A0A086TEF6_HAPC1</name>
<proteinExistence type="inferred from homology"/>
<keyword evidence="12" id="KW-0206">Cytoskeleton</keyword>
<evidence type="ECO:0000313" key="17">
    <source>
        <dbReference type="EMBL" id="KFH47738.1"/>
    </source>
</evidence>
<dbReference type="GO" id="GO:0008608">
    <property type="term" value="P:attachment of spindle microtubules to kinetochore"/>
    <property type="evidence" value="ECO:0007669"/>
    <property type="project" value="InterPro"/>
</dbReference>
<evidence type="ECO:0000256" key="9">
    <source>
        <dbReference type="ARBA" id="ARBA00022701"/>
    </source>
</evidence>
<dbReference type="GO" id="GO:0051301">
    <property type="term" value="P:cell division"/>
    <property type="evidence" value="ECO:0007669"/>
    <property type="project" value="UniProtKB-KW"/>
</dbReference>
<dbReference type="GO" id="GO:0042729">
    <property type="term" value="C:DASH complex"/>
    <property type="evidence" value="ECO:0007669"/>
    <property type="project" value="InterPro"/>
</dbReference>
<evidence type="ECO:0000313" key="18">
    <source>
        <dbReference type="Proteomes" id="UP000029964"/>
    </source>
</evidence>
<evidence type="ECO:0000256" key="13">
    <source>
        <dbReference type="ARBA" id="ARBA00023242"/>
    </source>
</evidence>
<evidence type="ECO:0000256" key="8">
    <source>
        <dbReference type="ARBA" id="ARBA00022618"/>
    </source>
</evidence>
<keyword evidence="11" id="KW-0995">Kinetochore</keyword>
<comment type="subcellular location">
    <subcellularLocation>
        <location evidence="3">Chromosome</location>
        <location evidence="3">Centromere</location>
        <location evidence="3">Kinetochore</location>
    </subcellularLocation>
    <subcellularLocation>
        <location evidence="2">Cytoplasm</location>
        <location evidence="2">Cytoskeleton</location>
        <location evidence="2">Spindle</location>
    </subcellularLocation>
    <subcellularLocation>
        <location evidence="1">Nucleus</location>
    </subcellularLocation>
</comment>
<protein>
    <recommendedName>
        <fullName evidence="5">DASH complex subunit DAD4</fullName>
    </recommendedName>
    <alternativeName>
        <fullName evidence="16">Outer kinetochore protein DAD4</fullName>
    </alternativeName>
</protein>
<reference evidence="18" key="1">
    <citation type="journal article" date="2014" name="Genome Announc.">
        <title>Genome sequence and annotation of Acremonium chrysogenum, producer of the beta-lactam antibiotic cephalosporin C.</title>
        <authorList>
            <person name="Terfehr D."/>
            <person name="Dahlmann T.A."/>
            <person name="Specht T."/>
            <person name="Zadra I."/>
            <person name="Kuernsteiner H."/>
            <person name="Kueck U."/>
        </authorList>
    </citation>
    <scope>NUCLEOTIDE SEQUENCE [LARGE SCALE GENOMIC DNA]</scope>
    <source>
        <strain evidence="18">ATCC 11550 / CBS 779.69 / DSM 880 / IAM 14645 / JCM 23072 / IMI 49137</strain>
    </source>
</reference>
<comment type="similarity">
    <text evidence="4">Belongs to the DASH complex DAD4 family.</text>
</comment>
<dbReference type="GO" id="GO:0005874">
    <property type="term" value="C:microtubule"/>
    <property type="evidence" value="ECO:0007669"/>
    <property type="project" value="UniProtKB-KW"/>
</dbReference>
<evidence type="ECO:0000256" key="2">
    <source>
        <dbReference type="ARBA" id="ARBA00004186"/>
    </source>
</evidence>
<dbReference type="HOGENOM" id="CLU_177920_2_1_1"/>
<keyword evidence="7" id="KW-0963">Cytoplasm</keyword>
<keyword evidence="6" id="KW-0158">Chromosome</keyword>
<keyword evidence="8" id="KW-0132">Cell division</keyword>
<evidence type="ECO:0000256" key="10">
    <source>
        <dbReference type="ARBA" id="ARBA00022776"/>
    </source>
</evidence>
<dbReference type="Proteomes" id="UP000029964">
    <property type="component" value="Unassembled WGS sequence"/>
</dbReference>
<dbReference type="GO" id="GO:0072686">
    <property type="term" value="C:mitotic spindle"/>
    <property type="evidence" value="ECO:0007669"/>
    <property type="project" value="InterPro"/>
</dbReference>
<evidence type="ECO:0000256" key="16">
    <source>
        <dbReference type="ARBA" id="ARBA00030569"/>
    </source>
</evidence>
<keyword evidence="18" id="KW-1185">Reference proteome</keyword>
<comment type="caution">
    <text evidence="17">The sequence shown here is derived from an EMBL/GenBank/DDBJ whole genome shotgun (WGS) entry which is preliminary data.</text>
</comment>
<dbReference type="EMBL" id="JPKY01000007">
    <property type="protein sequence ID" value="KFH47738.1"/>
    <property type="molecule type" value="Genomic_DNA"/>
</dbReference>
<organism evidence="17 18">
    <name type="scientific">Hapsidospora chrysogenum (strain ATCC 11550 / CBS 779.69 / DSM 880 / IAM 14645 / JCM 23072 / IMI 49137)</name>
    <name type="common">Acremonium chrysogenum</name>
    <dbReference type="NCBI Taxonomy" id="857340"/>
    <lineage>
        <taxon>Eukaryota</taxon>
        <taxon>Fungi</taxon>
        <taxon>Dikarya</taxon>
        <taxon>Ascomycota</taxon>
        <taxon>Pezizomycotina</taxon>
        <taxon>Sordariomycetes</taxon>
        <taxon>Hypocreomycetidae</taxon>
        <taxon>Hypocreales</taxon>
        <taxon>Bionectriaceae</taxon>
        <taxon>Hapsidospora</taxon>
    </lineage>
</organism>
<evidence type="ECO:0000256" key="7">
    <source>
        <dbReference type="ARBA" id="ARBA00022490"/>
    </source>
</evidence>
<keyword evidence="14" id="KW-0131">Cell cycle</keyword>
<keyword evidence="15" id="KW-0137">Centromere</keyword>
<gene>
    <name evidence="17" type="ORF">ACRE_013060</name>
</gene>